<dbReference type="InterPro" id="IPR019999">
    <property type="entry name" value="Anth_synth_I-like"/>
</dbReference>
<dbReference type="InterPro" id="IPR015890">
    <property type="entry name" value="Chorismate_C"/>
</dbReference>
<dbReference type="Gene3D" id="3.60.120.10">
    <property type="entry name" value="Anthranilate synthase"/>
    <property type="match status" value="1"/>
</dbReference>
<dbReference type="PRINTS" id="PR00095">
    <property type="entry name" value="ANTSNTHASEI"/>
</dbReference>
<dbReference type="EMBL" id="RJJR01000009">
    <property type="protein sequence ID" value="RNI35831.1"/>
    <property type="molecule type" value="Genomic_DNA"/>
</dbReference>
<comment type="caution">
    <text evidence="2">The sequence shown here is derived from an EMBL/GenBank/DDBJ whole genome shotgun (WGS) entry which is preliminary data.</text>
</comment>
<dbReference type="NCBIfam" id="NF005486">
    <property type="entry name" value="PRK07093.1"/>
    <property type="match status" value="1"/>
</dbReference>
<gene>
    <name evidence="2" type="ORF">EFY79_11750</name>
</gene>
<dbReference type="InterPro" id="IPR005801">
    <property type="entry name" value="ADC_synthase"/>
</dbReference>
<dbReference type="SUPFAM" id="SSF56322">
    <property type="entry name" value="ADC synthase"/>
    <property type="match status" value="1"/>
</dbReference>
<dbReference type="OrthoDB" id="9803598at2"/>
<name>A0A3M9NDM5_9BACT</name>
<protein>
    <submittedName>
        <fullName evidence="2">Aminodeoxychorismate synthase component I</fullName>
        <ecNumber evidence="2">2.6.1.85</ecNumber>
    </submittedName>
</protein>
<dbReference type="AlphaFoldDB" id="A0A3M9NDM5"/>
<dbReference type="GO" id="GO:0046820">
    <property type="term" value="F:4-amino-4-deoxychorismate synthase activity"/>
    <property type="evidence" value="ECO:0007669"/>
    <property type="project" value="UniProtKB-EC"/>
</dbReference>
<keyword evidence="2" id="KW-0032">Aminotransferase</keyword>
<evidence type="ECO:0000259" key="1">
    <source>
        <dbReference type="Pfam" id="PF00425"/>
    </source>
</evidence>
<dbReference type="Proteomes" id="UP000267223">
    <property type="component" value="Unassembled WGS sequence"/>
</dbReference>
<reference evidence="2 3" key="1">
    <citation type="submission" date="2018-11" db="EMBL/GenBank/DDBJ databases">
        <title>Draft genome sequence of Ferruginibacter sp. BO-59.</title>
        <authorList>
            <person name="Im W.T."/>
        </authorList>
    </citation>
    <scope>NUCLEOTIDE SEQUENCE [LARGE SCALE GENOMIC DNA]</scope>
    <source>
        <strain evidence="2 3">BO-59</strain>
    </source>
</reference>
<keyword evidence="2" id="KW-0808">Transferase</keyword>
<dbReference type="GO" id="GO:0000162">
    <property type="term" value="P:L-tryptophan biosynthetic process"/>
    <property type="evidence" value="ECO:0007669"/>
    <property type="project" value="TreeGrafter"/>
</dbReference>
<dbReference type="PANTHER" id="PTHR11236:SF50">
    <property type="entry name" value="AMINODEOXYCHORISMATE SYNTHASE COMPONENT 1"/>
    <property type="match status" value="1"/>
</dbReference>
<evidence type="ECO:0000313" key="2">
    <source>
        <dbReference type="EMBL" id="RNI35831.1"/>
    </source>
</evidence>
<dbReference type="EC" id="2.6.1.85" evidence="2"/>
<proteinExistence type="predicted"/>
<dbReference type="Pfam" id="PF00425">
    <property type="entry name" value="Chorismate_bind"/>
    <property type="match status" value="1"/>
</dbReference>
<dbReference type="PANTHER" id="PTHR11236">
    <property type="entry name" value="AMINOBENZOATE/ANTHRANILATE SYNTHASE"/>
    <property type="match status" value="1"/>
</dbReference>
<evidence type="ECO:0000313" key="3">
    <source>
        <dbReference type="Proteomes" id="UP000267223"/>
    </source>
</evidence>
<feature type="domain" description="Chorismate-utilising enzyme C-terminal" evidence="1">
    <location>
        <begin position="65"/>
        <end position="309"/>
    </location>
</feature>
<accession>A0A3M9NDM5</accession>
<organism evidence="2 3">
    <name type="scientific">Hanamia caeni</name>
    <dbReference type="NCBI Taxonomy" id="2294116"/>
    <lineage>
        <taxon>Bacteria</taxon>
        <taxon>Pseudomonadati</taxon>
        <taxon>Bacteroidota</taxon>
        <taxon>Chitinophagia</taxon>
        <taxon>Chitinophagales</taxon>
        <taxon>Chitinophagaceae</taxon>
        <taxon>Hanamia</taxon>
    </lineage>
</organism>
<keyword evidence="3" id="KW-1185">Reference proteome</keyword>
<sequence>MNELGSLEKPFLFIIDFEMLRPIVKELPLTGKDIVFDINGFTNADSLAHNGEDKDIIFSKTPVSFQIYEKAFSEVMQNLKQGNSYLVNLTQPSEIKINLTSREIFDACEAKYKLNFMDRFMVFSPESFVIIRDQKIYSYPMKGTIDAAIANAKEIILQDAKEKAEHTTIVDLIRNDMSHFAKNVHVKRLRYIDCVNTNQKNLLQVSSEIVGDLNTNYRNCIGDIIFSMLPAGSVSGAPKEKTIEIIKNAENYSRGYYTGVFGYFDGKNLDSGVMIRFMERDGYKWIYKSGGGITSMSNAQSEYEELINKIYVPVNRKH</sequence>